<dbReference type="PROSITE" id="PS51349">
    <property type="entry name" value="FMN_HYDROXY_ACID_DH_2"/>
    <property type="match status" value="1"/>
</dbReference>
<evidence type="ECO:0000256" key="6">
    <source>
        <dbReference type="PIRSR" id="PIRSR000138-1"/>
    </source>
</evidence>
<comment type="caution">
    <text evidence="9">The sequence shown here is derived from an EMBL/GenBank/DDBJ whole genome shotgun (WGS) entry which is preliminary data.</text>
</comment>
<dbReference type="FunFam" id="3.20.20.70:FF:000029">
    <property type="entry name" value="L-lactate dehydrogenase"/>
    <property type="match status" value="1"/>
</dbReference>
<keyword evidence="10" id="KW-1185">Reference proteome</keyword>
<dbReference type="PANTHER" id="PTHR10578:SF107">
    <property type="entry name" value="2-HYDROXYACID OXIDASE 1"/>
    <property type="match status" value="1"/>
</dbReference>
<dbReference type="Proteomes" id="UP000542125">
    <property type="component" value="Unassembled WGS sequence"/>
</dbReference>
<dbReference type="CDD" id="cd02809">
    <property type="entry name" value="alpha_hydroxyacid_oxid_FMN"/>
    <property type="match status" value="1"/>
</dbReference>
<reference evidence="9 10" key="1">
    <citation type="submission" date="2020-07" db="EMBL/GenBank/DDBJ databases">
        <title>Genomic Encyclopedia of Type Strains, Phase IV (KMG-V): Genome sequencing to study the core and pangenomes of soil and plant-associated prokaryotes.</title>
        <authorList>
            <person name="Whitman W."/>
        </authorList>
    </citation>
    <scope>NUCLEOTIDE SEQUENCE [LARGE SCALE GENOMIC DNA]</scope>
    <source>
        <strain evidence="9 10">SAS40</strain>
    </source>
</reference>
<keyword evidence="3 7" id="KW-0288">FMN</keyword>
<keyword evidence="2 7" id="KW-0285">Flavoprotein</keyword>
<name>A0A7Y9IR49_9BURK</name>
<feature type="domain" description="FMN hydroxy acid dehydrogenase" evidence="8">
    <location>
        <begin position="7"/>
        <end position="389"/>
    </location>
</feature>
<evidence type="ECO:0000256" key="2">
    <source>
        <dbReference type="ARBA" id="ARBA00022630"/>
    </source>
</evidence>
<comment type="similarity">
    <text evidence="5">Belongs to the FMN-dependent alpha-hydroxy acid dehydrogenase family.</text>
</comment>
<comment type="cofactor">
    <cofactor evidence="1">
        <name>FMN</name>
        <dbReference type="ChEBI" id="CHEBI:58210"/>
    </cofactor>
</comment>
<dbReference type="InterPro" id="IPR037396">
    <property type="entry name" value="FMN_HAD"/>
</dbReference>
<dbReference type="PROSITE" id="PS00557">
    <property type="entry name" value="FMN_HYDROXY_ACID_DH_1"/>
    <property type="match status" value="1"/>
</dbReference>
<evidence type="ECO:0000313" key="10">
    <source>
        <dbReference type="Proteomes" id="UP000542125"/>
    </source>
</evidence>
<evidence type="ECO:0000256" key="7">
    <source>
        <dbReference type="PIRSR" id="PIRSR000138-2"/>
    </source>
</evidence>
<feature type="binding site" evidence="7">
    <location>
        <position position="173"/>
    </location>
    <ligand>
        <name>glyoxylate</name>
        <dbReference type="ChEBI" id="CHEBI:36655"/>
    </ligand>
</feature>
<dbReference type="InterPro" id="IPR013785">
    <property type="entry name" value="Aldolase_TIM"/>
</dbReference>
<evidence type="ECO:0000256" key="4">
    <source>
        <dbReference type="ARBA" id="ARBA00023002"/>
    </source>
</evidence>
<accession>A0A7Y9IR49</accession>
<sequence>MFPSIDTRLARASSIDDLRQMARRRLPRLVFDFFDGGAESESTLDDNRLAFERVRLRPKVLVDVSNISTACDILGAPAGFPMAIAPTGGVGYGRLGGDVAIAKAAARIGIPYTLSTSATASIERIAREAPGRLWFQAYVLKNREFLLKLIERARVADYEALVITVDLAVGGNRERDLRNGFRTPFRLGPKSIGDVARHPGWALAVLRHGFPVNENLIGLQRDVSSVAGVAAAVGRNYDPSFDWDRLAEIRALWPRKLIVKGVLRGDDADRLVRLGCDAIIVSNHGGRQLDGASATLDALPEVAAAVAGRVPVLIDGGVRRGVDIVKARALGAQAVLVGRATLWGAVAAGDAGAERALQILTSELVRAMKLCGTPRIDAIGPDLLAPPAGAASRFMTRSSACAG</sequence>
<evidence type="ECO:0000256" key="3">
    <source>
        <dbReference type="ARBA" id="ARBA00022643"/>
    </source>
</evidence>
<feature type="binding site" evidence="7">
    <location>
        <position position="287"/>
    </location>
    <ligand>
        <name>glyoxylate</name>
        <dbReference type="ChEBI" id="CHEBI:36655"/>
    </ligand>
</feature>
<dbReference type="Pfam" id="PF01070">
    <property type="entry name" value="FMN_dh"/>
    <property type="match status" value="1"/>
</dbReference>
<evidence type="ECO:0000259" key="8">
    <source>
        <dbReference type="PROSITE" id="PS51349"/>
    </source>
</evidence>
<dbReference type="InterPro" id="IPR008259">
    <property type="entry name" value="FMN_hydac_DH_AS"/>
</dbReference>
<feature type="binding site" evidence="7">
    <location>
        <begin position="338"/>
        <end position="339"/>
    </location>
    <ligand>
        <name>FMN</name>
        <dbReference type="ChEBI" id="CHEBI:58210"/>
    </ligand>
</feature>
<gene>
    <name evidence="9" type="ORF">FHW18_000816</name>
</gene>
<dbReference type="Gene3D" id="3.20.20.70">
    <property type="entry name" value="Aldolase class I"/>
    <property type="match status" value="1"/>
</dbReference>
<feature type="active site" description="Proton acceptor" evidence="6">
    <location>
        <position position="284"/>
    </location>
</feature>
<dbReference type="PIRSF" id="PIRSF000138">
    <property type="entry name" value="Al-hdrx_acd_dh"/>
    <property type="match status" value="1"/>
</dbReference>
<dbReference type="GO" id="GO:0009060">
    <property type="term" value="P:aerobic respiration"/>
    <property type="evidence" value="ECO:0007669"/>
    <property type="project" value="TreeGrafter"/>
</dbReference>
<dbReference type="RefSeq" id="WP_179583625.1">
    <property type="nucleotide sequence ID" value="NZ_JACBYR010000001.1"/>
</dbReference>
<dbReference type="PANTHER" id="PTHR10578">
    <property type="entry name" value="S -2-HYDROXY-ACID OXIDASE-RELATED"/>
    <property type="match status" value="1"/>
</dbReference>
<dbReference type="InterPro" id="IPR000262">
    <property type="entry name" value="FMN-dep_DH"/>
</dbReference>
<keyword evidence="4 9" id="KW-0560">Oxidoreductase</keyword>
<dbReference type="AlphaFoldDB" id="A0A7Y9IR49"/>
<feature type="binding site" evidence="7">
    <location>
        <position position="284"/>
    </location>
    <ligand>
        <name>glyoxylate</name>
        <dbReference type="ChEBI" id="CHEBI:36655"/>
    </ligand>
</feature>
<dbReference type="GO" id="GO:0010181">
    <property type="term" value="F:FMN binding"/>
    <property type="evidence" value="ECO:0007669"/>
    <property type="project" value="InterPro"/>
</dbReference>
<feature type="binding site" evidence="7">
    <location>
        <position position="164"/>
    </location>
    <ligand>
        <name>FMN</name>
        <dbReference type="ChEBI" id="CHEBI:58210"/>
    </ligand>
</feature>
<feature type="binding site" evidence="7">
    <location>
        <position position="138"/>
    </location>
    <ligand>
        <name>glyoxylate</name>
        <dbReference type="ChEBI" id="CHEBI:36655"/>
    </ligand>
</feature>
<proteinExistence type="inferred from homology"/>
<dbReference type="GO" id="GO:0004459">
    <property type="term" value="F:L-lactate dehydrogenase (NAD+) activity"/>
    <property type="evidence" value="ECO:0007669"/>
    <property type="project" value="TreeGrafter"/>
</dbReference>
<evidence type="ECO:0000256" key="5">
    <source>
        <dbReference type="ARBA" id="ARBA00024042"/>
    </source>
</evidence>
<feature type="binding site" evidence="7">
    <location>
        <begin position="86"/>
        <end position="88"/>
    </location>
    <ligand>
        <name>FMN</name>
        <dbReference type="ChEBI" id="CHEBI:58210"/>
    </ligand>
</feature>
<dbReference type="SUPFAM" id="SSF51395">
    <property type="entry name" value="FMN-linked oxidoreductases"/>
    <property type="match status" value="1"/>
</dbReference>
<dbReference type="EC" id="1.1.99.31" evidence="9"/>
<feature type="binding site" evidence="7">
    <location>
        <position position="260"/>
    </location>
    <ligand>
        <name>glyoxylate</name>
        <dbReference type="ChEBI" id="CHEBI:36655"/>
    </ligand>
</feature>
<organism evidence="9 10">
    <name type="scientific">Pigmentiphaga litoralis</name>
    <dbReference type="NCBI Taxonomy" id="516702"/>
    <lineage>
        <taxon>Bacteria</taxon>
        <taxon>Pseudomonadati</taxon>
        <taxon>Pseudomonadota</taxon>
        <taxon>Betaproteobacteria</taxon>
        <taxon>Burkholderiales</taxon>
        <taxon>Alcaligenaceae</taxon>
        <taxon>Pigmentiphaga</taxon>
    </lineage>
</organism>
<feature type="binding site" evidence="7">
    <location>
        <begin position="315"/>
        <end position="319"/>
    </location>
    <ligand>
        <name>FMN</name>
        <dbReference type="ChEBI" id="CHEBI:58210"/>
    </ligand>
</feature>
<dbReference type="EMBL" id="JACBYR010000001">
    <property type="protein sequence ID" value="NYE81545.1"/>
    <property type="molecule type" value="Genomic_DNA"/>
</dbReference>
<feature type="binding site" evidence="7">
    <location>
        <position position="136"/>
    </location>
    <ligand>
        <name>FMN</name>
        <dbReference type="ChEBI" id="CHEBI:58210"/>
    </ligand>
</feature>
<dbReference type="InterPro" id="IPR012133">
    <property type="entry name" value="Alpha-hydoxy_acid_DH_FMN"/>
</dbReference>
<feature type="binding site" evidence="7">
    <location>
        <position position="115"/>
    </location>
    <ligand>
        <name>FMN</name>
        <dbReference type="ChEBI" id="CHEBI:58210"/>
    </ligand>
</feature>
<dbReference type="GO" id="GO:0033720">
    <property type="term" value="F:(S)-mandelate dehydrogenase activity"/>
    <property type="evidence" value="ECO:0007669"/>
    <property type="project" value="UniProtKB-EC"/>
</dbReference>
<protein>
    <submittedName>
        <fullName evidence="9">(S)-mandelate dehydrogenase</fullName>
        <ecNumber evidence="9">1.1.99.31</ecNumber>
    </submittedName>
</protein>
<dbReference type="GO" id="GO:0005886">
    <property type="term" value="C:plasma membrane"/>
    <property type="evidence" value="ECO:0007669"/>
    <property type="project" value="TreeGrafter"/>
</dbReference>
<feature type="binding site" evidence="7">
    <location>
        <position position="282"/>
    </location>
    <ligand>
        <name>FMN</name>
        <dbReference type="ChEBI" id="CHEBI:58210"/>
    </ligand>
</feature>
<evidence type="ECO:0000256" key="1">
    <source>
        <dbReference type="ARBA" id="ARBA00001917"/>
    </source>
</evidence>
<evidence type="ECO:0000313" key="9">
    <source>
        <dbReference type="EMBL" id="NYE81545.1"/>
    </source>
</evidence>